<evidence type="ECO:0000256" key="8">
    <source>
        <dbReference type="ARBA" id="ARBA00023136"/>
    </source>
</evidence>
<comment type="catalytic activity">
    <reaction evidence="10">
        <text>a ubiquinone + NADH + 5 H(+)(in) = a ubiquinol + NAD(+) + 4 H(+)(out)</text>
        <dbReference type="Rhea" id="RHEA:29091"/>
        <dbReference type="Rhea" id="RHEA-COMP:9565"/>
        <dbReference type="Rhea" id="RHEA-COMP:9566"/>
        <dbReference type="ChEBI" id="CHEBI:15378"/>
        <dbReference type="ChEBI" id="CHEBI:16389"/>
        <dbReference type="ChEBI" id="CHEBI:17976"/>
        <dbReference type="ChEBI" id="CHEBI:57540"/>
        <dbReference type="ChEBI" id="CHEBI:57945"/>
        <dbReference type="EC" id="7.1.1.2"/>
    </reaction>
</comment>
<evidence type="ECO:0000256" key="1">
    <source>
        <dbReference type="ARBA" id="ARBA00004141"/>
    </source>
</evidence>
<evidence type="ECO:0000256" key="5">
    <source>
        <dbReference type="ARBA" id="ARBA00022967"/>
    </source>
</evidence>
<keyword evidence="7" id="KW-0520">NAD</keyword>
<evidence type="ECO:0000256" key="7">
    <source>
        <dbReference type="ARBA" id="ARBA00023027"/>
    </source>
</evidence>
<reference evidence="12" key="1">
    <citation type="submission" date="2014-03" db="EMBL/GenBank/DDBJ databases">
        <title>The complete mitochondrial genome of Argiope amoena (Aranese: Argiope).</title>
        <authorList>
            <person name="Zhang P."/>
            <person name="Pan H.C."/>
        </authorList>
    </citation>
    <scope>NUCLEOTIDE SEQUENCE</scope>
</reference>
<sequence>MNVIKTMILISITSLWWWRKNVIILLLSLELMLMSIFTLIATKMFVLSPMSLLSMLTIMVAGSSLGLVLLVSLCRFFKSPNSLPIWILI</sequence>
<dbReference type="AlphaFoldDB" id="A0A060BD26"/>
<evidence type="ECO:0000256" key="11">
    <source>
        <dbReference type="SAM" id="Phobius"/>
    </source>
</evidence>
<dbReference type="GO" id="GO:0008137">
    <property type="term" value="F:NADH dehydrogenase (ubiquinone) activity"/>
    <property type="evidence" value="ECO:0007669"/>
    <property type="project" value="UniProtKB-EC"/>
</dbReference>
<keyword evidence="5" id="KW-1278">Translocase</keyword>
<evidence type="ECO:0000256" key="4">
    <source>
        <dbReference type="ARBA" id="ARBA00022692"/>
    </source>
</evidence>
<dbReference type="Pfam" id="PF00420">
    <property type="entry name" value="Oxidored_q2"/>
    <property type="match status" value="1"/>
</dbReference>
<evidence type="ECO:0000256" key="10">
    <source>
        <dbReference type="ARBA" id="ARBA00049551"/>
    </source>
</evidence>
<evidence type="ECO:0000256" key="9">
    <source>
        <dbReference type="ARBA" id="ARBA00031586"/>
    </source>
</evidence>
<feature type="transmembrane region" description="Helical" evidence="11">
    <location>
        <begin position="52"/>
        <end position="73"/>
    </location>
</feature>
<comment type="subcellular location">
    <subcellularLocation>
        <location evidence="1">Membrane</location>
        <topology evidence="1">Multi-pass membrane protein</topology>
    </subcellularLocation>
</comment>
<comment type="similarity">
    <text evidence="2">Belongs to the complex I subunit 4L family.</text>
</comment>
<organism evidence="12">
    <name type="scientific">Argiope amoena</name>
    <dbReference type="NCBI Taxonomy" id="216270"/>
    <lineage>
        <taxon>Eukaryota</taxon>
        <taxon>Metazoa</taxon>
        <taxon>Ecdysozoa</taxon>
        <taxon>Arthropoda</taxon>
        <taxon>Chelicerata</taxon>
        <taxon>Arachnida</taxon>
        <taxon>Araneae</taxon>
        <taxon>Araneomorphae</taxon>
        <taxon>Entelegynae</taxon>
        <taxon>Araneoidea</taxon>
        <taxon>Araneidae</taxon>
        <taxon>Argiope</taxon>
    </lineage>
</organism>
<dbReference type="EMBL" id="KJ607907">
    <property type="protein sequence ID" value="AIA77343.1"/>
    <property type="molecule type" value="Genomic_DNA"/>
</dbReference>
<keyword evidence="6 11" id="KW-1133">Transmembrane helix</keyword>
<keyword evidence="4 11" id="KW-0812">Transmembrane</keyword>
<dbReference type="Gene3D" id="1.10.287.3510">
    <property type="match status" value="1"/>
</dbReference>
<dbReference type="GO" id="GO:0016020">
    <property type="term" value="C:membrane"/>
    <property type="evidence" value="ECO:0007669"/>
    <property type="project" value="UniProtKB-SubCell"/>
</dbReference>
<evidence type="ECO:0000256" key="2">
    <source>
        <dbReference type="ARBA" id="ARBA00010519"/>
    </source>
</evidence>
<keyword evidence="12" id="KW-0496">Mitochondrion</keyword>
<dbReference type="InterPro" id="IPR039428">
    <property type="entry name" value="NUOK/Mnh_C1-like"/>
</dbReference>
<accession>A0A060BD26</accession>
<gene>
    <name evidence="12" type="primary">ND4L</name>
</gene>
<evidence type="ECO:0000313" key="12">
    <source>
        <dbReference type="EMBL" id="AIA77343.1"/>
    </source>
</evidence>
<evidence type="ECO:0000256" key="6">
    <source>
        <dbReference type="ARBA" id="ARBA00022989"/>
    </source>
</evidence>
<evidence type="ECO:0000256" key="3">
    <source>
        <dbReference type="ARBA" id="ARBA00016612"/>
    </source>
</evidence>
<name>A0A060BD26_9ARAC</name>
<feature type="transmembrane region" description="Helical" evidence="11">
    <location>
        <begin position="21"/>
        <end position="46"/>
    </location>
</feature>
<keyword evidence="8 11" id="KW-0472">Membrane</keyword>
<proteinExistence type="inferred from homology"/>
<geneLocation type="mitochondrion" evidence="12"/>
<protein>
    <recommendedName>
        <fullName evidence="3">NADH-ubiquinone oxidoreductase chain 4L</fullName>
    </recommendedName>
    <alternativeName>
        <fullName evidence="9">NADH dehydrogenase subunit 4L</fullName>
    </alternativeName>
</protein>